<name>A0A4W2IGP2_BOBOX</name>
<keyword evidence="8" id="KW-0995">Kinetochore</keyword>
<evidence type="ECO:0000256" key="9">
    <source>
        <dbReference type="ARBA" id="ARBA00022912"/>
    </source>
</evidence>
<dbReference type="AlphaFoldDB" id="A0A4W2IGP2"/>
<accession>A0A4W2IGP2</accession>
<evidence type="ECO:0000313" key="14">
    <source>
        <dbReference type="Ensembl" id="ENSBIXP00005042393.1"/>
    </source>
</evidence>
<dbReference type="GO" id="GO:0004722">
    <property type="term" value="F:protein serine/threonine phosphatase activity"/>
    <property type="evidence" value="ECO:0007669"/>
    <property type="project" value="UniProtKB-EC"/>
</dbReference>
<evidence type="ECO:0000256" key="8">
    <source>
        <dbReference type="ARBA" id="ARBA00022838"/>
    </source>
</evidence>
<dbReference type="GO" id="GO:0000776">
    <property type="term" value="C:kinetochore"/>
    <property type="evidence" value="ECO:0007669"/>
    <property type="project" value="UniProtKB-KW"/>
</dbReference>
<evidence type="ECO:0000256" key="10">
    <source>
        <dbReference type="ARBA" id="ARBA00023211"/>
    </source>
</evidence>
<evidence type="ECO:0000256" key="4">
    <source>
        <dbReference type="ARBA" id="ARBA00004629"/>
    </source>
</evidence>
<sequence length="105" mass="12103">MKAITGDYLPLVGLQNQISQELFLLRGNHECASINRIYEFYDECKKRYNIKLWKTFTDCFNCLLIAAIVDEKIFCCHGGLSPDCQSTERIQQIIPLLPIPTEISF</sequence>
<evidence type="ECO:0000256" key="11">
    <source>
        <dbReference type="ARBA" id="ARBA00047761"/>
    </source>
</evidence>
<reference evidence="14" key="2">
    <citation type="submission" date="2025-08" db="UniProtKB">
        <authorList>
            <consortium name="Ensembl"/>
        </authorList>
    </citation>
    <scope>IDENTIFICATION</scope>
</reference>
<dbReference type="InterPro" id="IPR004843">
    <property type="entry name" value="Calcineurin-like_PHP"/>
</dbReference>
<dbReference type="EC" id="3.1.3.16" evidence="5"/>
<keyword evidence="10" id="KW-0464">Manganese</keyword>
<evidence type="ECO:0000256" key="12">
    <source>
        <dbReference type="ARBA" id="ARBA00048336"/>
    </source>
</evidence>
<keyword evidence="7" id="KW-0378">Hydrolase</keyword>
<evidence type="ECO:0000256" key="3">
    <source>
        <dbReference type="ARBA" id="ARBA00004626"/>
    </source>
</evidence>
<dbReference type="GO" id="GO:0032154">
    <property type="term" value="C:cleavage furrow"/>
    <property type="evidence" value="ECO:0007669"/>
    <property type="project" value="UniProtKB-SubCell"/>
</dbReference>
<dbReference type="InterPro" id="IPR006186">
    <property type="entry name" value="Ser/Thr-sp_prot-phosphatase"/>
</dbReference>
<evidence type="ECO:0000313" key="15">
    <source>
        <dbReference type="Proteomes" id="UP000429181"/>
    </source>
</evidence>
<reference evidence="15" key="1">
    <citation type="submission" date="2018-11" db="EMBL/GenBank/DDBJ databases">
        <title>Haplotype-resolved cattle genomes.</title>
        <authorList>
            <person name="Low W.Y."/>
            <person name="Tearle R."/>
            <person name="Bickhart D.M."/>
            <person name="Rosen B.D."/>
            <person name="Koren S."/>
            <person name="Rhie A."/>
            <person name="Hiendleder S."/>
            <person name="Phillippy A.M."/>
            <person name="Smith T.P.L."/>
            <person name="Williams J.L."/>
        </authorList>
    </citation>
    <scope>NUCLEOTIDE SEQUENCE [LARGE SCALE GENOMIC DNA]</scope>
</reference>
<dbReference type="GO" id="GO:0046872">
    <property type="term" value="F:metal ion binding"/>
    <property type="evidence" value="ECO:0007669"/>
    <property type="project" value="UniProtKB-KW"/>
</dbReference>
<keyword evidence="9" id="KW-0904">Protein phosphatase</keyword>
<comment type="catalytic activity">
    <reaction evidence="11">
        <text>O-phospho-L-seryl-[protein] + H2O = L-seryl-[protein] + phosphate</text>
        <dbReference type="Rhea" id="RHEA:20629"/>
        <dbReference type="Rhea" id="RHEA-COMP:9863"/>
        <dbReference type="Rhea" id="RHEA-COMP:11604"/>
        <dbReference type="ChEBI" id="CHEBI:15377"/>
        <dbReference type="ChEBI" id="CHEBI:29999"/>
        <dbReference type="ChEBI" id="CHEBI:43474"/>
        <dbReference type="ChEBI" id="CHEBI:83421"/>
        <dbReference type="EC" id="3.1.3.16"/>
    </reaction>
</comment>
<dbReference type="PANTHER" id="PTHR11668">
    <property type="entry name" value="SERINE/THREONINE PROTEIN PHOSPHATASE"/>
    <property type="match status" value="1"/>
</dbReference>
<dbReference type="InterPro" id="IPR050341">
    <property type="entry name" value="PP1_catalytic_subunit"/>
</dbReference>
<evidence type="ECO:0000256" key="2">
    <source>
        <dbReference type="ARBA" id="ARBA00004214"/>
    </source>
</evidence>
<dbReference type="GeneTree" id="ENSGT00940000154644"/>
<protein>
    <recommendedName>
        <fullName evidence="5">protein-serine/threonine phosphatase</fullName>
        <ecNumber evidence="5">3.1.3.16</ecNumber>
    </recommendedName>
</protein>
<evidence type="ECO:0000256" key="5">
    <source>
        <dbReference type="ARBA" id="ARBA00013081"/>
    </source>
</evidence>
<dbReference type="PROSITE" id="PS00125">
    <property type="entry name" value="SER_THR_PHOSPHATASE"/>
    <property type="match status" value="1"/>
</dbReference>
<dbReference type="Gene3D" id="3.60.21.10">
    <property type="match status" value="1"/>
</dbReference>
<comment type="subcellular location">
    <subcellularLocation>
        <location evidence="4">Chromosome</location>
        <location evidence="4">Centromere</location>
        <location evidence="4">Kinetochore</location>
    </subcellularLocation>
    <subcellularLocation>
        <location evidence="3">Cleavage furrow</location>
    </subcellularLocation>
    <subcellularLocation>
        <location evidence="2">Midbody</location>
    </subcellularLocation>
</comment>
<dbReference type="GO" id="GO:0005634">
    <property type="term" value="C:nucleus"/>
    <property type="evidence" value="ECO:0007669"/>
    <property type="project" value="TreeGrafter"/>
</dbReference>
<dbReference type="Ensembl" id="ENSBIXT00005037562.1">
    <property type="protein sequence ID" value="ENSBIXP00005042393.1"/>
    <property type="gene ID" value="ENSBIXG00005006530.1"/>
</dbReference>
<evidence type="ECO:0000256" key="1">
    <source>
        <dbReference type="ARBA" id="ARBA00001936"/>
    </source>
</evidence>
<evidence type="ECO:0000259" key="13">
    <source>
        <dbReference type="PROSITE" id="PS00125"/>
    </source>
</evidence>
<dbReference type="GO" id="GO:0030496">
    <property type="term" value="C:midbody"/>
    <property type="evidence" value="ECO:0007669"/>
    <property type="project" value="UniProtKB-SubCell"/>
</dbReference>
<proteinExistence type="predicted"/>
<feature type="domain" description="Serine/threonine specific protein phosphatases" evidence="13">
    <location>
        <begin position="25"/>
        <end position="30"/>
    </location>
</feature>
<dbReference type="GO" id="GO:0005737">
    <property type="term" value="C:cytoplasm"/>
    <property type="evidence" value="ECO:0007669"/>
    <property type="project" value="TreeGrafter"/>
</dbReference>
<keyword evidence="6" id="KW-0479">Metal-binding</keyword>
<comment type="catalytic activity">
    <reaction evidence="12">
        <text>O-phospho-L-threonyl-[protein] + H2O = L-threonyl-[protein] + phosphate</text>
        <dbReference type="Rhea" id="RHEA:47004"/>
        <dbReference type="Rhea" id="RHEA-COMP:11060"/>
        <dbReference type="Rhea" id="RHEA-COMP:11605"/>
        <dbReference type="ChEBI" id="CHEBI:15377"/>
        <dbReference type="ChEBI" id="CHEBI:30013"/>
        <dbReference type="ChEBI" id="CHEBI:43474"/>
        <dbReference type="ChEBI" id="CHEBI:61977"/>
        <dbReference type="EC" id="3.1.3.16"/>
    </reaction>
</comment>
<evidence type="ECO:0000256" key="6">
    <source>
        <dbReference type="ARBA" id="ARBA00022723"/>
    </source>
</evidence>
<dbReference type="PRINTS" id="PR00114">
    <property type="entry name" value="STPHPHTASE"/>
</dbReference>
<dbReference type="PANTHER" id="PTHR11668:SF300">
    <property type="entry name" value="SERINE_THREONINE-PROTEIN PHOSPHATASE"/>
    <property type="match status" value="1"/>
</dbReference>
<comment type="cofactor">
    <cofactor evidence="1">
        <name>Mn(2+)</name>
        <dbReference type="ChEBI" id="CHEBI:29035"/>
    </cofactor>
</comment>
<dbReference type="Proteomes" id="UP000429181">
    <property type="component" value="Unassembled WGS sequence"/>
</dbReference>
<dbReference type="SUPFAM" id="SSF56300">
    <property type="entry name" value="Metallo-dependent phosphatases"/>
    <property type="match status" value="1"/>
</dbReference>
<evidence type="ECO:0000256" key="7">
    <source>
        <dbReference type="ARBA" id="ARBA00022801"/>
    </source>
</evidence>
<dbReference type="InterPro" id="IPR029052">
    <property type="entry name" value="Metallo-depent_PP-like"/>
</dbReference>
<dbReference type="Pfam" id="PF00149">
    <property type="entry name" value="Metallophos"/>
    <property type="match status" value="1"/>
</dbReference>
<organism evidence="14 15">
    <name type="scientific">Bos indicus x Bos taurus</name>
    <name type="common">Hybrid cattle</name>
    <dbReference type="NCBI Taxonomy" id="30522"/>
    <lineage>
        <taxon>Eukaryota</taxon>
        <taxon>Metazoa</taxon>
        <taxon>Chordata</taxon>
        <taxon>Craniata</taxon>
        <taxon>Vertebrata</taxon>
        <taxon>Euteleostomi</taxon>
        <taxon>Mammalia</taxon>
        <taxon>Eutheria</taxon>
        <taxon>Laurasiatheria</taxon>
        <taxon>Artiodactyla</taxon>
        <taxon>Ruminantia</taxon>
        <taxon>Pecora</taxon>
        <taxon>Bovidae</taxon>
        <taxon>Bovinae</taxon>
        <taxon>Bos</taxon>
    </lineage>
</organism>